<protein>
    <recommendedName>
        <fullName evidence="3">Transposase</fullName>
    </recommendedName>
</protein>
<dbReference type="EMBL" id="FQZY01000060">
    <property type="protein sequence ID" value="SHK56828.1"/>
    <property type="molecule type" value="Genomic_DNA"/>
</dbReference>
<name>A0A1M6TJA3_9FIRM</name>
<evidence type="ECO:0000313" key="2">
    <source>
        <dbReference type="Proteomes" id="UP000184301"/>
    </source>
</evidence>
<accession>A0A1M6TJA3</accession>
<gene>
    <name evidence="1" type="ORF">SAMN02745243_03239</name>
</gene>
<keyword evidence="2" id="KW-1185">Reference proteome</keyword>
<dbReference type="AlphaFoldDB" id="A0A1M6TJA3"/>
<reference evidence="1 2" key="1">
    <citation type="submission" date="2016-11" db="EMBL/GenBank/DDBJ databases">
        <authorList>
            <person name="Jaros S."/>
            <person name="Januszkiewicz K."/>
            <person name="Wedrychowicz H."/>
        </authorList>
    </citation>
    <scope>NUCLEOTIDE SEQUENCE [LARGE SCALE GENOMIC DNA]</scope>
    <source>
        <strain evidence="1 2">DSM 15480</strain>
    </source>
</reference>
<dbReference type="STRING" id="1121950.SAMN02745243_03239"/>
<organism evidence="1 2">
    <name type="scientific">Hespellia stercorisuis DSM 15480</name>
    <dbReference type="NCBI Taxonomy" id="1121950"/>
    <lineage>
        <taxon>Bacteria</taxon>
        <taxon>Bacillati</taxon>
        <taxon>Bacillota</taxon>
        <taxon>Clostridia</taxon>
        <taxon>Lachnospirales</taxon>
        <taxon>Lachnospiraceae</taxon>
        <taxon>Hespellia</taxon>
    </lineage>
</organism>
<dbReference type="Proteomes" id="UP000184301">
    <property type="component" value="Unassembled WGS sequence"/>
</dbReference>
<evidence type="ECO:0008006" key="3">
    <source>
        <dbReference type="Google" id="ProtNLM"/>
    </source>
</evidence>
<sequence length="71" mass="8265">MNYTQNAKIEQVKETTLVVGIDIGSETHFARGFDWRGRELTKRVFKQKLECLFLCEQCNAIWKSAVIRAMI</sequence>
<proteinExistence type="predicted"/>
<evidence type="ECO:0000313" key="1">
    <source>
        <dbReference type="EMBL" id="SHK56828.1"/>
    </source>
</evidence>